<dbReference type="Proteomes" id="UP000298416">
    <property type="component" value="Unassembled WGS sequence"/>
</dbReference>
<evidence type="ECO:0008006" key="4">
    <source>
        <dbReference type="Google" id="ProtNLM"/>
    </source>
</evidence>
<dbReference type="AlphaFoldDB" id="A0A8X8WHY7"/>
<feature type="compositionally biased region" description="Pro residues" evidence="1">
    <location>
        <begin position="104"/>
        <end position="113"/>
    </location>
</feature>
<reference evidence="2" key="1">
    <citation type="submission" date="2018-01" db="EMBL/GenBank/DDBJ databases">
        <authorList>
            <person name="Mao J.F."/>
        </authorList>
    </citation>
    <scope>NUCLEOTIDE SEQUENCE</scope>
    <source>
        <strain evidence="2">Huo1</strain>
        <tissue evidence="2">Leaf</tissue>
    </source>
</reference>
<gene>
    <name evidence="2" type="ORF">SASPL_145944</name>
</gene>
<protein>
    <recommendedName>
        <fullName evidence="4">Mitochondrial import inner membrane translocase subunit Tim21</fullName>
    </recommendedName>
</protein>
<dbReference type="EMBL" id="PNBA02000017">
    <property type="protein sequence ID" value="KAG6395302.1"/>
    <property type="molecule type" value="Genomic_DNA"/>
</dbReference>
<keyword evidence="3" id="KW-1185">Reference proteome</keyword>
<evidence type="ECO:0000313" key="2">
    <source>
        <dbReference type="EMBL" id="KAG6395302.1"/>
    </source>
</evidence>
<dbReference type="PANTHER" id="PTHR35114:SF1">
    <property type="entry name" value="CYTOCHROME OXIDASE COMPLEX ASSEMBLY PROTEIN"/>
    <property type="match status" value="1"/>
</dbReference>
<evidence type="ECO:0000256" key="1">
    <source>
        <dbReference type="SAM" id="MobiDB-lite"/>
    </source>
</evidence>
<sequence>MTRLERREGDKGGGDSGGCEAVTMYIEETKWNYERYMRASKSLSYKSPIIHIHQKYVMHQIKVQFPSSIFLPSSAENTVEEKQSGIAMAGRRALSVLKNRPAAAKPPPEPAPQPSAAADEGRSKSWGRRIVSGALICLTGGVALSALDDLVIYQGCSSKAMDKASKNKAIIDAIGEPIVRGPWYNASLAVAHKRHSLSCTFPVSGPQGSGIFQLKAVCNEDQGLFSILRARDWEILIMEALLHVPGNDEKERTFRINVSDDPPLECKSCVAACPSTPTPQPPPIAQNNQS</sequence>
<feature type="region of interest" description="Disordered" evidence="1">
    <location>
        <begin position="100"/>
        <end position="123"/>
    </location>
</feature>
<organism evidence="2">
    <name type="scientific">Salvia splendens</name>
    <name type="common">Scarlet sage</name>
    <dbReference type="NCBI Taxonomy" id="180675"/>
    <lineage>
        <taxon>Eukaryota</taxon>
        <taxon>Viridiplantae</taxon>
        <taxon>Streptophyta</taxon>
        <taxon>Embryophyta</taxon>
        <taxon>Tracheophyta</taxon>
        <taxon>Spermatophyta</taxon>
        <taxon>Magnoliopsida</taxon>
        <taxon>eudicotyledons</taxon>
        <taxon>Gunneridae</taxon>
        <taxon>Pentapetalae</taxon>
        <taxon>asterids</taxon>
        <taxon>lamiids</taxon>
        <taxon>Lamiales</taxon>
        <taxon>Lamiaceae</taxon>
        <taxon>Nepetoideae</taxon>
        <taxon>Mentheae</taxon>
        <taxon>Salviinae</taxon>
        <taxon>Salvia</taxon>
        <taxon>Salvia subgen. Calosphace</taxon>
        <taxon>core Calosphace</taxon>
    </lineage>
</organism>
<dbReference type="PANTHER" id="PTHR35114">
    <property type="entry name" value="CYTOCHROME OXIDASE COMPLEX ASSEMBLY PROTEIN"/>
    <property type="match status" value="1"/>
</dbReference>
<name>A0A8X8WHY7_SALSN</name>
<comment type="caution">
    <text evidence="2">The sequence shown here is derived from an EMBL/GenBank/DDBJ whole genome shotgun (WGS) entry which is preliminary data.</text>
</comment>
<evidence type="ECO:0000313" key="3">
    <source>
        <dbReference type="Proteomes" id="UP000298416"/>
    </source>
</evidence>
<proteinExistence type="predicted"/>
<reference evidence="2" key="2">
    <citation type="submission" date="2020-08" db="EMBL/GenBank/DDBJ databases">
        <title>Plant Genome Project.</title>
        <authorList>
            <person name="Zhang R.-G."/>
        </authorList>
    </citation>
    <scope>NUCLEOTIDE SEQUENCE</scope>
    <source>
        <strain evidence="2">Huo1</strain>
        <tissue evidence="2">Leaf</tissue>
    </source>
</reference>
<accession>A0A8X8WHY7</accession>